<gene>
    <name evidence="2" type="ORF">ABE541_17535</name>
</gene>
<dbReference type="RefSeq" id="WP_346581860.1">
    <property type="nucleotide sequence ID" value="NZ_JBDJNQ010000008.1"/>
</dbReference>
<reference evidence="2 3" key="1">
    <citation type="submission" date="2024-04" db="EMBL/GenBank/DDBJ databases">
        <title>WGS of bacteria from Torrens River.</title>
        <authorList>
            <person name="Wyrsch E.R."/>
            <person name="Drigo B."/>
        </authorList>
    </citation>
    <scope>NUCLEOTIDE SEQUENCE [LARGE SCALE GENOMIC DNA]</scope>
    <source>
        <strain evidence="2 3">TWI391</strain>
    </source>
</reference>
<name>A0ABV0BWA4_9SPHI</name>
<organism evidence="2 3">
    <name type="scientific">Sphingobacterium kitahiroshimense</name>
    <dbReference type="NCBI Taxonomy" id="470446"/>
    <lineage>
        <taxon>Bacteria</taxon>
        <taxon>Pseudomonadati</taxon>
        <taxon>Bacteroidota</taxon>
        <taxon>Sphingobacteriia</taxon>
        <taxon>Sphingobacteriales</taxon>
        <taxon>Sphingobacteriaceae</taxon>
        <taxon>Sphingobacterium</taxon>
    </lineage>
</organism>
<evidence type="ECO:0000256" key="1">
    <source>
        <dbReference type="SAM" id="MobiDB-lite"/>
    </source>
</evidence>
<evidence type="ECO:0000313" key="2">
    <source>
        <dbReference type="EMBL" id="MEN5379070.1"/>
    </source>
</evidence>
<feature type="compositionally biased region" description="Basic and acidic residues" evidence="1">
    <location>
        <begin position="65"/>
        <end position="74"/>
    </location>
</feature>
<protein>
    <submittedName>
        <fullName evidence="2">Uncharacterized protein</fullName>
    </submittedName>
</protein>
<dbReference type="EMBL" id="JBDJNQ010000008">
    <property type="protein sequence ID" value="MEN5379070.1"/>
    <property type="molecule type" value="Genomic_DNA"/>
</dbReference>
<proteinExistence type="predicted"/>
<accession>A0ABV0BWA4</accession>
<evidence type="ECO:0000313" key="3">
    <source>
        <dbReference type="Proteomes" id="UP001409291"/>
    </source>
</evidence>
<feature type="region of interest" description="Disordered" evidence="1">
    <location>
        <begin position="47"/>
        <end position="74"/>
    </location>
</feature>
<dbReference type="Proteomes" id="UP001409291">
    <property type="component" value="Unassembled WGS sequence"/>
</dbReference>
<keyword evidence="3" id="KW-1185">Reference proteome</keyword>
<sequence length="74" mass="8180">MKNIIQKISRALQVVLMAPIKLPGKALNIIKYIALGLGIVETVLDDKDKKGKDESPPPEQIVPNQEKEVGDEME</sequence>
<comment type="caution">
    <text evidence="2">The sequence shown here is derived from an EMBL/GenBank/DDBJ whole genome shotgun (WGS) entry which is preliminary data.</text>
</comment>